<evidence type="ECO:0000313" key="2">
    <source>
        <dbReference type="Proteomes" id="UP000324222"/>
    </source>
</evidence>
<comment type="caution">
    <text evidence="1">The sequence shown here is derived from an EMBL/GenBank/DDBJ whole genome shotgun (WGS) entry which is preliminary data.</text>
</comment>
<gene>
    <name evidence="1" type="ORF">E2C01_066857</name>
</gene>
<name>A0A5B7HS33_PORTR</name>
<reference evidence="1 2" key="1">
    <citation type="submission" date="2019-05" db="EMBL/GenBank/DDBJ databases">
        <title>Another draft genome of Portunus trituberculatus and its Hox gene families provides insights of decapod evolution.</title>
        <authorList>
            <person name="Jeong J.-H."/>
            <person name="Song I."/>
            <person name="Kim S."/>
            <person name="Choi T."/>
            <person name="Kim D."/>
            <person name="Ryu S."/>
            <person name="Kim W."/>
        </authorList>
    </citation>
    <scope>NUCLEOTIDE SEQUENCE [LARGE SCALE GENOMIC DNA]</scope>
    <source>
        <tissue evidence="1">Muscle</tissue>
    </source>
</reference>
<protein>
    <submittedName>
        <fullName evidence="1">Uncharacterized protein</fullName>
    </submittedName>
</protein>
<keyword evidence="2" id="KW-1185">Reference proteome</keyword>
<accession>A0A5B7HS33</accession>
<proteinExistence type="predicted"/>
<evidence type="ECO:0000313" key="1">
    <source>
        <dbReference type="EMBL" id="MPC72545.1"/>
    </source>
</evidence>
<dbReference type="AlphaFoldDB" id="A0A5B7HS33"/>
<organism evidence="1 2">
    <name type="scientific">Portunus trituberculatus</name>
    <name type="common">Swimming crab</name>
    <name type="synonym">Neptunus trituberculatus</name>
    <dbReference type="NCBI Taxonomy" id="210409"/>
    <lineage>
        <taxon>Eukaryota</taxon>
        <taxon>Metazoa</taxon>
        <taxon>Ecdysozoa</taxon>
        <taxon>Arthropoda</taxon>
        <taxon>Crustacea</taxon>
        <taxon>Multicrustacea</taxon>
        <taxon>Malacostraca</taxon>
        <taxon>Eumalacostraca</taxon>
        <taxon>Eucarida</taxon>
        <taxon>Decapoda</taxon>
        <taxon>Pleocyemata</taxon>
        <taxon>Brachyura</taxon>
        <taxon>Eubrachyura</taxon>
        <taxon>Portunoidea</taxon>
        <taxon>Portunidae</taxon>
        <taxon>Portuninae</taxon>
        <taxon>Portunus</taxon>
    </lineage>
</organism>
<dbReference type="Proteomes" id="UP000324222">
    <property type="component" value="Unassembled WGS sequence"/>
</dbReference>
<sequence>MSTIKILRNDVSHAPAGINPRNVYGPDGVTRIVLKNCASLCLSTSIFPSCWKFAYIQLVPKKVSVLIPQATVL</sequence>
<dbReference type="EMBL" id="VSRR010034927">
    <property type="protein sequence ID" value="MPC72545.1"/>
    <property type="molecule type" value="Genomic_DNA"/>
</dbReference>